<reference evidence="5 6" key="1">
    <citation type="journal article" name="Sci. Rep.">
        <title>Genome-scale phylogenetic analyses confirm Olpidium as the closest living zoosporic fungus to the non-flagellated, terrestrial fungi.</title>
        <authorList>
            <person name="Chang Y."/>
            <person name="Rochon D."/>
            <person name="Sekimoto S."/>
            <person name="Wang Y."/>
            <person name="Chovatia M."/>
            <person name="Sandor L."/>
            <person name="Salamov A."/>
            <person name="Grigoriev I.V."/>
            <person name="Stajich J.E."/>
            <person name="Spatafora J.W."/>
        </authorList>
    </citation>
    <scope>NUCLEOTIDE SEQUENCE [LARGE SCALE GENOMIC DNA]</scope>
    <source>
        <strain evidence="5">S191</strain>
    </source>
</reference>
<evidence type="ECO:0000256" key="1">
    <source>
        <dbReference type="ARBA" id="ARBA00022723"/>
    </source>
</evidence>
<keyword evidence="6" id="KW-1185">Reference proteome</keyword>
<feature type="domain" description="Alcohol dehydrogenase-like N-terminal" evidence="4">
    <location>
        <begin position="17"/>
        <end position="94"/>
    </location>
</feature>
<dbReference type="Pfam" id="PF08240">
    <property type="entry name" value="ADH_N"/>
    <property type="match status" value="1"/>
</dbReference>
<dbReference type="GO" id="GO:0016616">
    <property type="term" value="F:oxidoreductase activity, acting on the CH-OH group of donors, NAD or NADP as acceptor"/>
    <property type="evidence" value="ECO:0007669"/>
    <property type="project" value="InterPro"/>
</dbReference>
<dbReference type="InterPro" id="IPR047109">
    <property type="entry name" value="CAD-like"/>
</dbReference>
<dbReference type="AlphaFoldDB" id="A0A8H7ZLS2"/>
<proteinExistence type="predicted"/>
<accession>A0A8H7ZLS2</accession>
<gene>
    <name evidence="5" type="ORF">BJ554DRAFT_5122</name>
</gene>
<dbReference type="EMBL" id="JAEFCI010013352">
    <property type="protein sequence ID" value="KAG5455457.1"/>
    <property type="molecule type" value="Genomic_DNA"/>
</dbReference>
<dbReference type="PROSITE" id="PS00059">
    <property type="entry name" value="ADH_ZINC"/>
    <property type="match status" value="1"/>
</dbReference>
<dbReference type="Gene3D" id="3.90.180.10">
    <property type="entry name" value="Medium-chain alcohol dehydrogenases, catalytic domain"/>
    <property type="match status" value="1"/>
</dbReference>
<dbReference type="GO" id="GO:0008270">
    <property type="term" value="F:zinc ion binding"/>
    <property type="evidence" value="ECO:0007669"/>
    <property type="project" value="InterPro"/>
</dbReference>
<organism evidence="5 6">
    <name type="scientific">Olpidium bornovanus</name>
    <dbReference type="NCBI Taxonomy" id="278681"/>
    <lineage>
        <taxon>Eukaryota</taxon>
        <taxon>Fungi</taxon>
        <taxon>Fungi incertae sedis</taxon>
        <taxon>Olpidiomycota</taxon>
        <taxon>Olpidiomycotina</taxon>
        <taxon>Olpidiomycetes</taxon>
        <taxon>Olpidiales</taxon>
        <taxon>Olpidiaceae</taxon>
        <taxon>Olpidium</taxon>
    </lineage>
</organism>
<keyword evidence="2" id="KW-0862">Zinc</keyword>
<evidence type="ECO:0000256" key="3">
    <source>
        <dbReference type="ARBA" id="ARBA00023002"/>
    </source>
</evidence>
<evidence type="ECO:0000313" key="6">
    <source>
        <dbReference type="Proteomes" id="UP000673691"/>
    </source>
</evidence>
<evidence type="ECO:0000313" key="5">
    <source>
        <dbReference type="EMBL" id="KAG5455457.1"/>
    </source>
</evidence>
<keyword evidence="3" id="KW-0560">Oxidoreductase</keyword>
<dbReference type="OrthoDB" id="1879366at2759"/>
<evidence type="ECO:0000256" key="2">
    <source>
        <dbReference type="ARBA" id="ARBA00022833"/>
    </source>
</evidence>
<evidence type="ECO:0000259" key="4">
    <source>
        <dbReference type="Pfam" id="PF08240"/>
    </source>
</evidence>
<protein>
    <submittedName>
        <fullName evidence="5">Chaperonin 10-like protein</fullName>
    </submittedName>
</protein>
<dbReference type="SUPFAM" id="SSF50129">
    <property type="entry name" value="GroES-like"/>
    <property type="match status" value="1"/>
</dbReference>
<dbReference type="PANTHER" id="PTHR42683">
    <property type="entry name" value="ALDEHYDE REDUCTASE"/>
    <property type="match status" value="1"/>
</dbReference>
<keyword evidence="1" id="KW-0479">Metal-binding</keyword>
<dbReference type="InterPro" id="IPR011032">
    <property type="entry name" value="GroES-like_sf"/>
</dbReference>
<sequence length="105" mass="11624">MAWSRRSFLASIKYSTHCGICASDLHTLRSGWGPTDYPQVVGHEIVGRAVRVGKNVDHVKVGDRVGVGAQSDSCRKCEWCDRGTEELCKNFTGTYNDKFADGSKR</sequence>
<dbReference type="InterPro" id="IPR002328">
    <property type="entry name" value="ADH_Zn_CS"/>
</dbReference>
<dbReference type="InterPro" id="IPR013154">
    <property type="entry name" value="ADH-like_N"/>
</dbReference>
<dbReference type="Proteomes" id="UP000673691">
    <property type="component" value="Unassembled WGS sequence"/>
</dbReference>
<name>A0A8H7ZLS2_9FUNG</name>
<comment type="caution">
    <text evidence="5">The sequence shown here is derived from an EMBL/GenBank/DDBJ whole genome shotgun (WGS) entry which is preliminary data.</text>
</comment>